<dbReference type="EMBL" id="JAVRHL010000002">
    <property type="protein sequence ID" value="MDT0682838.1"/>
    <property type="molecule type" value="Genomic_DNA"/>
</dbReference>
<gene>
    <name evidence="2" type="ORF">RM543_09085</name>
</gene>
<comment type="caution">
    <text evidence="2">The sequence shown here is derived from an EMBL/GenBank/DDBJ whole genome shotgun (WGS) entry which is preliminary data.</text>
</comment>
<name>A0ABU3DGJ3_9RHOB</name>
<feature type="signal peptide" evidence="1">
    <location>
        <begin position="1"/>
        <end position="18"/>
    </location>
</feature>
<reference evidence="2 3" key="1">
    <citation type="submission" date="2023-09" db="EMBL/GenBank/DDBJ databases">
        <authorList>
            <person name="Rey-Velasco X."/>
        </authorList>
    </citation>
    <scope>NUCLEOTIDE SEQUENCE [LARGE SCALE GENOMIC DNA]</scope>
    <source>
        <strain evidence="2 3">F158</strain>
    </source>
</reference>
<proteinExistence type="predicted"/>
<protein>
    <submittedName>
        <fullName evidence="2">Uncharacterized protein</fullName>
    </submittedName>
</protein>
<evidence type="ECO:0000313" key="2">
    <source>
        <dbReference type="EMBL" id="MDT0682838.1"/>
    </source>
</evidence>
<sequence>MRCLLAAAFSLLAAPASADYIAYNRMIAAEDPTRAGVIEVYQKAGAGPVDYWCAAGDYARRAMGRDGSDRLYLLRPLGQSNAAPRRSSVAFTIVPYPEVDGGSRPGDGGSYSVPLDVVGYNLRTLHARAFCPDSLKRFRRLGLAFP</sequence>
<evidence type="ECO:0000256" key="1">
    <source>
        <dbReference type="SAM" id="SignalP"/>
    </source>
</evidence>
<dbReference type="Proteomes" id="UP001265259">
    <property type="component" value="Unassembled WGS sequence"/>
</dbReference>
<keyword evidence="3" id="KW-1185">Reference proteome</keyword>
<keyword evidence="1" id="KW-0732">Signal</keyword>
<evidence type="ECO:0000313" key="3">
    <source>
        <dbReference type="Proteomes" id="UP001265259"/>
    </source>
</evidence>
<organism evidence="2 3">
    <name type="scientific">Tropicimonas omnivorans</name>
    <dbReference type="NCBI Taxonomy" id="3075590"/>
    <lineage>
        <taxon>Bacteria</taxon>
        <taxon>Pseudomonadati</taxon>
        <taxon>Pseudomonadota</taxon>
        <taxon>Alphaproteobacteria</taxon>
        <taxon>Rhodobacterales</taxon>
        <taxon>Roseobacteraceae</taxon>
        <taxon>Tropicimonas</taxon>
    </lineage>
</organism>
<accession>A0ABU3DGJ3</accession>
<feature type="chain" id="PRO_5047533674" evidence="1">
    <location>
        <begin position="19"/>
        <end position="146"/>
    </location>
</feature>
<dbReference type="RefSeq" id="WP_311690765.1">
    <property type="nucleotide sequence ID" value="NZ_JAVRHL010000002.1"/>
</dbReference>